<dbReference type="NCBIfam" id="TIGR01341">
    <property type="entry name" value="aconitase_1"/>
    <property type="match status" value="1"/>
</dbReference>
<evidence type="ECO:0000313" key="13">
    <source>
        <dbReference type="Proteomes" id="UP001202550"/>
    </source>
</evidence>
<keyword evidence="7 9" id="KW-0411">Iron-sulfur</keyword>
<dbReference type="SUPFAM" id="SSF52016">
    <property type="entry name" value="LeuD/IlvD-like"/>
    <property type="match status" value="1"/>
</dbReference>
<dbReference type="InterPro" id="IPR001030">
    <property type="entry name" value="Acoase/IPM_deHydtase_lsu_aba"/>
</dbReference>
<dbReference type="Gene3D" id="6.10.190.10">
    <property type="match status" value="1"/>
</dbReference>
<comment type="pathway">
    <text evidence="2">Carbohydrate metabolism; tricarboxylic acid cycle; isocitrate from oxaloacetate: step 2/2.</text>
</comment>
<evidence type="ECO:0000259" key="11">
    <source>
        <dbReference type="Pfam" id="PF00694"/>
    </source>
</evidence>
<evidence type="ECO:0000313" key="12">
    <source>
        <dbReference type="EMBL" id="MCL1628975.1"/>
    </source>
</evidence>
<name>A0ABT0M3H8_9RHOB</name>
<keyword evidence="13" id="KW-1185">Reference proteome</keyword>
<comment type="caution">
    <text evidence="12">The sequence shown here is derived from an EMBL/GenBank/DDBJ whole genome shotgun (WGS) entry which is preliminary data.</text>
</comment>
<protein>
    <recommendedName>
        <fullName evidence="9">Aconitate hydratase</fullName>
        <shortName evidence="9">Aconitase</shortName>
        <ecNumber evidence="9">4.2.1.3</ecNumber>
    </recommendedName>
</protein>
<dbReference type="InterPro" id="IPR006249">
    <property type="entry name" value="Aconitase/IRP2"/>
</dbReference>
<dbReference type="InterPro" id="IPR000573">
    <property type="entry name" value="AconitaseA/IPMdHydase_ssu_swvl"/>
</dbReference>
<evidence type="ECO:0000256" key="8">
    <source>
        <dbReference type="ARBA" id="ARBA00023501"/>
    </source>
</evidence>
<keyword evidence="4 9" id="KW-0004">4Fe-4S</keyword>
<comment type="cofactor">
    <cofactor evidence="1">
        <name>[4Fe-4S] cluster</name>
        <dbReference type="ChEBI" id="CHEBI:49883"/>
    </cofactor>
</comment>
<accession>A0ABT0M3H8</accession>
<dbReference type="EC" id="4.2.1.3" evidence="9"/>
<reference evidence="12 13" key="1">
    <citation type="submission" date="2022-05" db="EMBL/GenBank/DDBJ databases">
        <title>Seasonal and diel survey of microbial diversity of the Tyrrhenian coast.</title>
        <authorList>
            <person name="Gattoni G."/>
            <person name="Corral P."/>
        </authorList>
    </citation>
    <scope>NUCLEOTIDE SEQUENCE [LARGE SCALE GENOMIC DNA]</scope>
    <source>
        <strain evidence="12 13">V10</strain>
    </source>
</reference>
<keyword evidence="5" id="KW-0479">Metal-binding</keyword>
<organism evidence="12 13">
    <name type="scientific">Roseinatronobacter domitianus</name>
    <dbReference type="NCBI Taxonomy" id="2940293"/>
    <lineage>
        <taxon>Bacteria</taxon>
        <taxon>Pseudomonadati</taxon>
        <taxon>Pseudomonadota</taxon>
        <taxon>Alphaproteobacteria</taxon>
        <taxon>Rhodobacterales</taxon>
        <taxon>Paracoccaceae</taxon>
        <taxon>Roseinatronobacter</taxon>
    </lineage>
</organism>
<gene>
    <name evidence="12" type="primary">acnA</name>
    <name evidence="12" type="ORF">M3N55_09555</name>
</gene>
<dbReference type="Gene3D" id="3.20.19.10">
    <property type="entry name" value="Aconitase, domain 4"/>
    <property type="match status" value="1"/>
</dbReference>
<dbReference type="InterPro" id="IPR015928">
    <property type="entry name" value="Aconitase/3IPM_dehydase_swvl"/>
</dbReference>
<dbReference type="RefSeq" id="WP_249058313.1">
    <property type="nucleotide sequence ID" value="NZ_JALZWP010000008.1"/>
</dbReference>
<proteinExistence type="inferred from homology"/>
<sequence>MTDPIHPANPDLVAPLPGAPEPMSYLSLTAAEDAGFGAISRLPRTLKVMAEDILFRLPAPKAHAQISALIARVQSQPVSFAPGRALLQDFMGIPLMTDMASMRDALAAQGHDPMLLDPAIPVDFVVDHSLNVLFAGNPDAYARNQKAEFERNAERFAFIKWCQQSFSKFRVIPPGRGIMHQVNLEWLSHVVTLNPDTQLARPDTMIGTDSHTTMVNALGVLGWGVGGIEAETAMLGTPLEMGAPRVVGIRLTGVRPSGTTATDLVLHVAEKLRAVGVVGAFLEFHGAGVGQLPLADRATIANMAPEYGATCAWFPIDALTLDYLSMTGRSAQHLARVQAYAQAQGLWQDPDTADTTDLNFDEEHVFDLSEVVPSMAGPTRPDQRVNLRDVPASFDARLKEVAPGATATDSAALDHGAVVIAAITSCTNTSNPEVMIAAGLLARKARAAGLLPRPWVKTSLTPGSRVVTDYLTDAGLMADLEALGFHNVGYGCATCNGNSGPLAPEIQAAIDRDALCTVAVLSGNRNFEGRIHPQIKGAYLASPPLVIAAALAGTVTRDLASAPLGLDPDGKPVFLADIWPDAAEISALVAQYVTADRFRKCYASGMETTDAWDALDAPQGVQFPWDNASNFIRPSPFAAMKAGADSALAPDGRIEGIRPLLMLGDAITTDHISPNGAIRADSPAGQYLQAQGTDPARLGNFGTRRGNPEICLRGMFDNPLLNNELVAGMRGNHARHAPSGQVMTVHEVCDLYRQTGTPLIIIAGRNYGQGSSRDWAAKGLALMGVRAVLAESFERIHRTNLVGMGILPLTFPDGVTRHDLNVTDDTEFALELPHAGLEARCNVILQQHGPGSSPRQFVLTAQIASESEAQILSRSGLLPHMMAKLASV</sequence>
<dbReference type="PROSITE" id="PS00450">
    <property type="entry name" value="ACONITASE_1"/>
    <property type="match status" value="1"/>
</dbReference>
<dbReference type="InterPro" id="IPR036008">
    <property type="entry name" value="Aconitase_4Fe-4S_dom"/>
</dbReference>
<dbReference type="PANTHER" id="PTHR11670">
    <property type="entry name" value="ACONITASE/IRON-RESPONSIVE ELEMENT FAMILY MEMBER"/>
    <property type="match status" value="1"/>
</dbReference>
<comment type="similarity">
    <text evidence="3 9">Belongs to the aconitase/IPM isomerase family.</text>
</comment>
<dbReference type="PRINTS" id="PR00415">
    <property type="entry name" value="ACONITASE"/>
</dbReference>
<evidence type="ECO:0000256" key="1">
    <source>
        <dbReference type="ARBA" id="ARBA00001966"/>
    </source>
</evidence>
<evidence type="ECO:0000256" key="7">
    <source>
        <dbReference type="ARBA" id="ARBA00023014"/>
    </source>
</evidence>
<dbReference type="NCBIfam" id="NF009520">
    <property type="entry name" value="PRK12881.1"/>
    <property type="match status" value="1"/>
</dbReference>
<evidence type="ECO:0000256" key="2">
    <source>
        <dbReference type="ARBA" id="ARBA00004717"/>
    </source>
</evidence>
<evidence type="ECO:0000256" key="9">
    <source>
        <dbReference type="RuleBase" id="RU361275"/>
    </source>
</evidence>
<evidence type="ECO:0000256" key="5">
    <source>
        <dbReference type="ARBA" id="ARBA00022723"/>
    </source>
</evidence>
<evidence type="ECO:0000256" key="6">
    <source>
        <dbReference type="ARBA" id="ARBA00023004"/>
    </source>
</evidence>
<dbReference type="Proteomes" id="UP001202550">
    <property type="component" value="Unassembled WGS sequence"/>
</dbReference>
<dbReference type="EMBL" id="JALZWP010000008">
    <property type="protein sequence ID" value="MCL1628975.1"/>
    <property type="molecule type" value="Genomic_DNA"/>
</dbReference>
<dbReference type="SUPFAM" id="SSF53732">
    <property type="entry name" value="Aconitase iron-sulfur domain"/>
    <property type="match status" value="1"/>
</dbReference>
<feature type="domain" description="Aconitase A/isopropylmalate dehydratase small subunit swivel" evidence="11">
    <location>
        <begin position="686"/>
        <end position="813"/>
    </location>
</feature>
<dbReference type="GO" id="GO:0003994">
    <property type="term" value="F:aconitate hydratase activity"/>
    <property type="evidence" value="ECO:0007669"/>
    <property type="project" value="UniProtKB-EC"/>
</dbReference>
<keyword evidence="9 12" id="KW-0456">Lyase</keyword>
<dbReference type="Pfam" id="PF00694">
    <property type="entry name" value="Aconitase_C"/>
    <property type="match status" value="1"/>
</dbReference>
<dbReference type="InterPro" id="IPR018136">
    <property type="entry name" value="Aconitase_4Fe-4S_BS"/>
</dbReference>
<feature type="domain" description="Aconitase/3-isopropylmalate dehydratase large subunit alpha/beta/alpha" evidence="10">
    <location>
        <begin position="75"/>
        <end position="553"/>
    </location>
</feature>
<dbReference type="InterPro" id="IPR015931">
    <property type="entry name" value="Acnase/IPM_dHydase_lsu_aba_1/3"/>
</dbReference>
<comment type="function">
    <text evidence="9">Catalyzes the isomerization of citrate to isocitrate via cis-aconitate.</text>
</comment>
<keyword evidence="6 9" id="KW-0408">Iron</keyword>
<comment type="catalytic activity">
    <reaction evidence="8 9">
        <text>citrate = D-threo-isocitrate</text>
        <dbReference type="Rhea" id="RHEA:10336"/>
        <dbReference type="ChEBI" id="CHEBI:15562"/>
        <dbReference type="ChEBI" id="CHEBI:16947"/>
        <dbReference type="EC" id="4.2.1.3"/>
    </reaction>
</comment>
<evidence type="ECO:0000256" key="3">
    <source>
        <dbReference type="ARBA" id="ARBA00007185"/>
    </source>
</evidence>
<dbReference type="Pfam" id="PF00330">
    <property type="entry name" value="Aconitase"/>
    <property type="match status" value="1"/>
</dbReference>
<evidence type="ECO:0000259" key="10">
    <source>
        <dbReference type="Pfam" id="PF00330"/>
    </source>
</evidence>
<dbReference type="Gene3D" id="3.30.499.10">
    <property type="entry name" value="Aconitase, domain 3"/>
    <property type="match status" value="2"/>
</dbReference>
<dbReference type="NCBIfam" id="NF006757">
    <property type="entry name" value="PRK09277.1"/>
    <property type="match status" value="1"/>
</dbReference>
<evidence type="ECO:0000256" key="4">
    <source>
        <dbReference type="ARBA" id="ARBA00022485"/>
    </source>
</evidence>